<feature type="domain" description="HipA-like C-terminal" evidence="4">
    <location>
        <begin position="124"/>
        <end position="357"/>
    </location>
</feature>
<proteinExistence type="inferred from homology"/>
<reference evidence="6 7" key="1">
    <citation type="journal article" date="2018" name="Syst. Appl. Microbiol.">
        <title>Agrobacterium rosae sp. nov., isolated from galls on different agricultural crops.</title>
        <authorList>
            <person name="Kuzmanovic N."/>
            <person name="Pulawska J."/>
            <person name="Smalla K."/>
            <person name="Nesme X."/>
        </authorList>
    </citation>
    <scope>NUCLEOTIDE SEQUENCE [LARGE SCALE GENOMIC DNA]</scope>
    <source>
        <strain evidence="6 7">NCPPB 1650</strain>
    </source>
</reference>
<dbReference type="GO" id="GO:0004674">
    <property type="term" value="F:protein serine/threonine kinase activity"/>
    <property type="evidence" value="ECO:0007669"/>
    <property type="project" value="TreeGrafter"/>
</dbReference>
<accession>A0AAE5RT46</accession>
<feature type="domain" description="HipA N-terminal subdomain 1" evidence="5">
    <location>
        <begin position="7"/>
        <end position="101"/>
    </location>
</feature>
<evidence type="ECO:0000259" key="4">
    <source>
        <dbReference type="Pfam" id="PF07804"/>
    </source>
</evidence>
<dbReference type="InterPro" id="IPR012893">
    <property type="entry name" value="HipA-like_C"/>
</dbReference>
<dbReference type="EMBL" id="NXEJ01000012">
    <property type="protein sequence ID" value="POO48817.1"/>
    <property type="molecule type" value="Genomic_DNA"/>
</dbReference>
<evidence type="ECO:0000313" key="7">
    <source>
        <dbReference type="Proteomes" id="UP000237447"/>
    </source>
</evidence>
<evidence type="ECO:0000256" key="3">
    <source>
        <dbReference type="ARBA" id="ARBA00022777"/>
    </source>
</evidence>
<name>A0AAE5RT46_9HYPH</name>
<dbReference type="InterPro" id="IPR017508">
    <property type="entry name" value="HipA_N1"/>
</dbReference>
<evidence type="ECO:0000256" key="2">
    <source>
        <dbReference type="ARBA" id="ARBA00022679"/>
    </source>
</evidence>
<sequence>MPLRTADILFKEEVAGTLTETAAGGTRFSYNADWQKGDIACSLPSTKREHDWAVGLHPYFQHLGPEGWLREEQARSAHVVEEDDLGLLLRYGADCIGAVGVSPPEGSADLPEITEATASPGRTVSGVQKKLLVTKDAKGEFVPAKATGSAEYIAKFNSEKITSLVRNEALSLRWTAAVLGPSEVTAFQMSYIAAIDETGLIVTRFDRTAKGEKLRLEDCAQILVKPKGQDYGGKYDAAYEDVAEIIRQHSSRAQIDLYRFFNRLVLFALIGNCDGHLKNFSLLETASGLRLSPAYDVVNTAFYDGFDQTLALSFGGERVQLEDADQGLFRNFGKAIGLPESAVNQAFKKLKRQVAKAAPIIQPPDAEPPDGFMNRFKEIVDNACLRILEA</sequence>
<protein>
    <submittedName>
        <fullName evidence="6">Phosphatidylinositol kinase</fullName>
    </submittedName>
</protein>
<keyword evidence="3 6" id="KW-0418">Kinase</keyword>
<dbReference type="Proteomes" id="UP000237447">
    <property type="component" value="Unassembled WGS sequence"/>
</dbReference>
<evidence type="ECO:0000256" key="1">
    <source>
        <dbReference type="ARBA" id="ARBA00010164"/>
    </source>
</evidence>
<keyword evidence="2" id="KW-0808">Transferase</keyword>
<dbReference type="Pfam" id="PF13657">
    <property type="entry name" value="Couple_hipA"/>
    <property type="match status" value="1"/>
</dbReference>
<dbReference type="Gene3D" id="1.10.1070.20">
    <property type="match status" value="1"/>
</dbReference>
<gene>
    <name evidence="6" type="ORF">CPJ18_22790</name>
</gene>
<dbReference type="Pfam" id="PF07804">
    <property type="entry name" value="HipA_C"/>
    <property type="match status" value="1"/>
</dbReference>
<dbReference type="GO" id="GO:0005829">
    <property type="term" value="C:cytosol"/>
    <property type="evidence" value="ECO:0007669"/>
    <property type="project" value="TreeGrafter"/>
</dbReference>
<dbReference type="RefSeq" id="WP_103660112.1">
    <property type="nucleotide sequence ID" value="NZ_NXEJ01000012.1"/>
</dbReference>
<dbReference type="PANTHER" id="PTHR37419">
    <property type="entry name" value="SERINE/THREONINE-PROTEIN KINASE TOXIN HIPA"/>
    <property type="match status" value="1"/>
</dbReference>
<evidence type="ECO:0000313" key="6">
    <source>
        <dbReference type="EMBL" id="POO48817.1"/>
    </source>
</evidence>
<dbReference type="AlphaFoldDB" id="A0AAE5RT46"/>
<dbReference type="InterPro" id="IPR052028">
    <property type="entry name" value="HipA_Ser/Thr_kinase"/>
</dbReference>
<dbReference type="NCBIfam" id="TIGR03071">
    <property type="entry name" value="couple_hipA"/>
    <property type="match status" value="1"/>
</dbReference>
<comment type="similarity">
    <text evidence="1">Belongs to the HipA Ser/Thr kinase family.</text>
</comment>
<dbReference type="PANTHER" id="PTHR37419:SF1">
    <property type="entry name" value="SERINE_THREONINE-PROTEIN KINASE TOXIN HIPA"/>
    <property type="match status" value="1"/>
</dbReference>
<evidence type="ECO:0000259" key="5">
    <source>
        <dbReference type="Pfam" id="PF13657"/>
    </source>
</evidence>
<comment type="caution">
    <text evidence="6">The sequence shown here is derived from an EMBL/GenBank/DDBJ whole genome shotgun (WGS) entry which is preliminary data.</text>
</comment>
<organism evidence="6 7">
    <name type="scientific">Agrobacterium rosae</name>
    <dbReference type="NCBI Taxonomy" id="1972867"/>
    <lineage>
        <taxon>Bacteria</taxon>
        <taxon>Pseudomonadati</taxon>
        <taxon>Pseudomonadota</taxon>
        <taxon>Alphaproteobacteria</taxon>
        <taxon>Hyphomicrobiales</taxon>
        <taxon>Rhizobiaceae</taxon>
        <taxon>Rhizobium/Agrobacterium group</taxon>
        <taxon>Agrobacterium</taxon>
    </lineage>
</organism>
<dbReference type="GeneID" id="86882140"/>